<sequence>MIIMILWKRGDGQMKLAPGSKWSKHLIFLASPELRHDVPETKLYSKATLATMINRHGEVFVKPVYGGGGFRIFRVKRLAGRFEVKMEHQKRVVSSLDSVVAWIDSVRKGSRFLVQQGIALAKWRGRPVDVRTIVQKNEAGRWEVTRLFAKAAGSGLAVTNLVIGGSALTVRAYLMSNGYTSQKAQSAIRRLKAKSVRIAKRFGGRYSNAIYGLDIGLDRQGKFWLIEVNTAPQLSIFKKGTLSRSDQRSLMLWNLHGKVNRAAEVHRGSWRRHK</sequence>
<dbReference type="KEGG" id="tab:CIG75_12590"/>
<reference evidence="1 2" key="1">
    <citation type="journal article" date="2015" name="Int. J. Syst. Evol. Microbiol.">
        <title>Tumebacillus algifaecis sp. nov., isolated from decomposing algal scum.</title>
        <authorList>
            <person name="Wu Y.F."/>
            <person name="Zhang B."/>
            <person name="Xing P."/>
            <person name="Wu Q.L."/>
            <person name="Liu S.J."/>
        </authorList>
    </citation>
    <scope>NUCLEOTIDE SEQUENCE [LARGE SCALE GENOMIC DNA]</scope>
    <source>
        <strain evidence="1 2">THMBR28</strain>
    </source>
</reference>
<dbReference type="EMBL" id="CP022657">
    <property type="protein sequence ID" value="ASS75738.1"/>
    <property type="molecule type" value="Genomic_DNA"/>
</dbReference>
<evidence type="ECO:0000313" key="1">
    <source>
        <dbReference type="EMBL" id="ASS75738.1"/>
    </source>
</evidence>
<name>A0A223D258_9BACL</name>
<dbReference type="SUPFAM" id="SSF56059">
    <property type="entry name" value="Glutathione synthetase ATP-binding domain-like"/>
    <property type="match status" value="1"/>
</dbReference>
<dbReference type="InterPro" id="IPR026838">
    <property type="entry name" value="YheC/D"/>
</dbReference>
<dbReference type="Pfam" id="PF14398">
    <property type="entry name" value="ATPgrasp_YheCD"/>
    <property type="match status" value="1"/>
</dbReference>
<dbReference type="OrthoDB" id="2371125at2"/>
<dbReference type="Gene3D" id="3.30.470.20">
    <property type="entry name" value="ATP-grasp fold, B domain"/>
    <property type="match status" value="1"/>
</dbReference>
<evidence type="ECO:0008006" key="3">
    <source>
        <dbReference type="Google" id="ProtNLM"/>
    </source>
</evidence>
<dbReference type="RefSeq" id="WP_094236979.1">
    <property type="nucleotide sequence ID" value="NZ_CP022657.1"/>
</dbReference>
<evidence type="ECO:0000313" key="2">
    <source>
        <dbReference type="Proteomes" id="UP000214688"/>
    </source>
</evidence>
<gene>
    <name evidence="1" type="ORF">CIG75_12590</name>
</gene>
<organism evidence="1 2">
    <name type="scientific">Tumebacillus algifaecis</name>
    <dbReference type="NCBI Taxonomy" id="1214604"/>
    <lineage>
        <taxon>Bacteria</taxon>
        <taxon>Bacillati</taxon>
        <taxon>Bacillota</taxon>
        <taxon>Bacilli</taxon>
        <taxon>Bacillales</taxon>
        <taxon>Alicyclobacillaceae</taxon>
        <taxon>Tumebacillus</taxon>
    </lineage>
</organism>
<dbReference type="AlphaFoldDB" id="A0A223D258"/>
<accession>A0A223D258</accession>
<protein>
    <recommendedName>
        <fullName evidence="3">ATP-grasp domain-containing protein</fullName>
    </recommendedName>
</protein>
<dbReference type="Proteomes" id="UP000214688">
    <property type="component" value="Chromosome"/>
</dbReference>
<keyword evidence="2" id="KW-1185">Reference proteome</keyword>
<proteinExistence type="predicted"/>